<evidence type="ECO:0000313" key="2">
    <source>
        <dbReference type="EMBL" id="CAJ2505210.1"/>
    </source>
</evidence>
<keyword evidence="3" id="KW-1185">Reference proteome</keyword>
<accession>A0AAI8VHW3</accession>
<dbReference type="Proteomes" id="UP001295740">
    <property type="component" value="Unassembled WGS sequence"/>
</dbReference>
<proteinExistence type="predicted"/>
<dbReference type="EMBL" id="CAUWAG010000007">
    <property type="protein sequence ID" value="CAJ2505210.1"/>
    <property type="molecule type" value="Genomic_DNA"/>
</dbReference>
<evidence type="ECO:0000256" key="1">
    <source>
        <dbReference type="SAM" id="MobiDB-lite"/>
    </source>
</evidence>
<dbReference type="AlphaFoldDB" id="A0AAI8VHW3"/>
<feature type="region of interest" description="Disordered" evidence="1">
    <location>
        <begin position="1"/>
        <end position="111"/>
    </location>
</feature>
<feature type="compositionally biased region" description="Acidic residues" evidence="1">
    <location>
        <begin position="1"/>
        <end position="11"/>
    </location>
</feature>
<name>A0AAI8VHW3_9PEZI</name>
<evidence type="ECO:0000313" key="3">
    <source>
        <dbReference type="Proteomes" id="UP001295740"/>
    </source>
</evidence>
<organism evidence="2 3">
    <name type="scientific">Anthostomella pinea</name>
    <dbReference type="NCBI Taxonomy" id="933095"/>
    <lineage>
        <taxon>Eukaryota</taxon>
        <taxon>Fungi</taxon>
        <taxon>Dikarya</taxon>
        <taxon>Ascomycota</taxon>
        <taxon>Pezizomycotina</taxon>
        <taxon>Sordariomycetes</taxon>
        <taxon>Xylariomycetidae</taxon>
        <taxon>Xylariales</taxon>
        <taxon>Xylariaceae</taxon>
        <taxon>Anthostomella</taxon>
    </lineage>
</organism>
<reference evidence="2" key="1">
    <citation type="submission" date="2023-10" db="EMBL/GenBank/DDBJ databases">
        <authorList>
            <person name="Hackl T."/>
        </authorList>
    </citation>
    <scope>NUCLEOTIDE SEQUENCE</scope>
</reference>
<comment type="caution">
    <text evidence="2">The sequence shown here is derived from an EMBL/GenBank/DDBJ whole genome shotgun (WGS) entry which is preliminary data.</text>
</comment>
<feature type="compositionally biased region" description="Polar residues" evidence="1">
    <location>
        <begin position="34"/>
        <end position="52"/>
    </location>
</feature>
<gene>
    <name evidence="2" type="ORF">KHLLAP_LOCUS5678</name>
</gene>
<sequence length="251" mass="28596">MPLFKEEEDDKLDLASIPQMPSVVKNEEEDDQIELNSIPQAEQANQGQSSRQHAYGTRSVTRREAHQRRLAAEGREPAPEPARQPPRAGHHHRRLARARRRERARRLAQRDEALARVDEAIAGGTHDMEQGQQFQTNIDAAIARATRDLERLNMAQAPADIGGQRRIRFRVRGVPAPQPPVQPSRIVEIYRRSGLLLAGFDTHTSQFIYHIGRDADFFITAQNRRCFTILDASHDPVFIQGVTHPEIEYEQ</sequence>
<feature type="compositionally biased region" description="Basic residues" evidence="1">
    <location>
        <begin position="88"/>
        <end position="107"/>
    </location>
</feature>
<protein>
    <submittedName>
        <fullName evidence="2">Uu.00g126040.m01.CDS01</fullName>
    </submittedName>
</protein>